<dbReference type="EMBL" id="MG727696">
    <property type="protein sequence ID" value="AUS03658.1"/>
    <property type="molecule type" value="Genomic_DNA"/>
</dbReference>
<proteinExistence type="predicted"/>
<reference evidence="2" key="1">
    <citation type="submission" date="2017-12" db="EMBL/GenBank/DDBJ databases">
        <authorList>
            <person name="Graves K."/>
            <person name="Dhalai A."/>
            <person name="Stamereilers C."/>
            <person name="Merrill B.D."/>
            <person name="Ward A.T."/>
            <person name="Berg J.A."/>
            <person name="Hilton J.A."/>
            <person name="Fajardo C.P."/>
            <person name="Walker J.K."/>
            <person name="Breakwell D.P."/>
            <person name="Grose J.H."/>
            <person name="Hope S."/>
            <person name="Tsourkas P.K."/>
        </authorList>
    </citation>
    <scope>NUCLEOTIDE SEQUENCE [LARGE SCALE GENOMIC DNA]</scope>
</reference>
<organism evidence="1 2">
    <name type="scientific">Paenibacillus phage Kiel007</name>
    <dbReference type="NCBI Taxonomy" id="2070191"/>
    <lineage>
        <taxon>Viruses</taxon>
        <taxon>Duplodnaviria</taxon>
        <taxon>Heunggongvirae</taxon>
        <taxon>Uroviricota</taxon>
        <taxon>Caudoviricetes</taxon>
        <taxon>Fernvirus</taxon>
        <taxon>Fernvirus rani</taxon>
    </lineage>
</organism>
<name>A0A2I7SCP0_9CAUD</name>
<gene>
    <name evidence="1" type="ORF">KIEL007_37</name>
</gene>
<protein>
    <submittedName>
        <fullName evidence="1">Uncharacterized protein</fullName>
    </submittedName>
</protein>
<evidence type="ECO:0000313" key="1">
    <source>
        <dbReference type="EMBL" id="AUS03658.1"/>
    </source>
</evidence>
<accession>A0A2I7SCP0</accession>
<dbReference type="Proteomes" id="UP000241968">
    <property type="component" value="Genome"/>
</dbReference>
<evidence type="ECO:0000313" key="2">
    <source>
        <dbReference type="Proteomes" id="UP000241968"/>
    </source>
</evidence>
<sequence>MRKMHRETIKKVNETITSLCDYIQDLIERNPADAIGALPSLVEALAKITEVEVLDQALGKQLELFSATGGTHKRR</sequence>